<accession>A0A1R2B666</accession>
<gene>
    <name evidence="1" type="ORF">SteCoe_29342</name>
</gene>
<protein>
    <submittedName>
        <fullName evidence="1">Uncharacterized protein</fullName>
    </submittedName>
</protein>
<evidence type="ECO:0000313" key="1">
    <source>
        <dbReference type="EMBL" id="OMJ72262.1"/>
    </source>
</evidence>
<proteinExistence type="predicted"/>
<comment type="caution">
    <text evidence="1">The sequence shown here is derived from an EMBL/GenBank/DDBJ whole genome shotgun (WGS) entry which is preliminary data.</text>
</comment>
<name>A0A1R2B666_9CILI</name>
<dbReference type="AlphaFoldDB" id="A0A1R2B666"/>
<dbReference type="Proteomes" id="UP000187209">
    <property type="component" value="Unassembled WGS sequence"/>
</dbReference>
<organism evidence="1 2">
    <name type="scientific">Stentor coeruleus</name>
    <dbReference type="NCBI Taxonomy" id="5963"/>
    <lineage>
        <taxon>Eukaryota</taxon>
        <taxon>Sar</taxon>
        <taxon>Alveolata</taxon>
        <taxon>Ciliophora</taxon>
        <taxon>Postciliodesmatophora</taxon>
        <taxon>Heterotrichea</taxon>
        <taxon>Heterotrichida</taxon>
        <taxon>Stentoridae</taxon>
        <taxon>Stentor</taxon>
    </lineage>
</organism>
<evidence type="ECO:0000313" key="2">
    <source>
        <dbReference type="Proteomes" id="UP000187209"/>
    </source>
</evidence>
<dbReference type="EMBL" id="MPUH01000916">
    <property type="protein sequence ID" value="OMJ72262.1"/>
    <property type="molecule type" value="Genomic_DNA"/>
</dbReference>
<reference evidence="1 2" key="1">
    <citation type="submission" date="2016-11" db="EMBL/GenBank/DDBJ databases">
        <title>The macronuclear genome of Stentor coeruleus: a giant cell with tiny introns.</title>
        <authorList>
            <person name="Slabodnick M."/>
            <person name="Ruby J.G."/>
            <person name="Reiff S.B."/>
            <person name="Swart E.C."/>
            <person name="Gosai S."/>
            <person name="Prabakaran S."/>
            <person name="Witkowska E."/>
            <person name="Larue G.E."/>
            <person name="Fisher S."/>
            <person name="Freeman R.M."/>
            <person name="Gunawardena J."/>
            <person name="Chu W."/>
            <person name="Stover N.A."/>
            <person name="Gregory B.D."/>
            <person name="Nowacki M."/>
            <person name="Derisi J."/>
            <person name="Roy S.W."/>
            <person name="Marshall W.F."/>
            <person name="Sood P."/>
        </authorList>
    </citation>
    <scope>NUCLEOTIDE SEQUENCE [LARGE SCALE GENOMIC DNA]</scope>
    <source>
        <strain evidence="1">WM001</strain>
    </source>
</reference>
<sequence length="225" mass="25731">MDCIKCSEPAFFECKCSSCGLCQNCAVSHIMSDNSTHILIEISQFNSIPKCDSCKINYAKVSCLCQDDKKRFCSDCICLHLEKNSSHCIEPIGSQIPQREILKYQEKRRKIEFLDYEVKKNLEALKEYREKVKIYRQNLIKGLENSTLEAQFQANKCKNQLKSLYFELQTSISHSENEGSLADNLINSINLEALDKGLNLVDAKLQTEITAKFIKSSCRFISNKT</sequence>
<keyword evidence="2" id="KW-1185">Reference proteome</keyword>